<dbReference type="EMBL" id="PDUD01000011">
    <property type="protein sequence ID" value="PHN07167.1"/>
    <property type="molecule type" value="Genomic_DNA"/>
</dbReference>
<keyword evidence="1" id="KW-0472">Membrane</keyword>
<dbReference type="Proteomes" id="UP000223913">
    <property type="component" value="Unassembled WGS sequence"/>
</dbReference>
<organism evidence="2 3">
    <name type="scientific">Flavilitoribacter nigricans (strain ATCC 23147 / DSM 23189 / NBRC 102662 / NCIMB 1420 / SS-2)</name>
    <name type="common">Lewinella nigricans</name>
    <dbReference type="NCBI Taxonomy" id="1122177"/>
    <lineage>
        <taxon>Bacteria</taxon>
        <taxon>Pseudomonadati</taxon>
        <taxon>Bacteroidota</taxon>
        <taxon>Saprospiria</taxon>
        <taxon>Saprospirales</taxon>
        <taxon>Lewinellaceae</taxon>
        <taxon>Flavilitoribacter</taxon>
    </lineage>
</organism>
<dbReference type="RefSeq" id="WP_099149502.1">
    <property type="nucleotide sequence ID" value="NZ_PDUD01000011.1"/>
</dbReference>
<proteinExistence type="predicted"/>
<sequence>MFSKSFYSTVNLSRLTTPAGFALRLLLPVLIIYMLPTEEDFFQNVFQGEGLLRIARAAWTFRFSFAAAIKKAGLSSLVFGVEEVLQEVCLYFLI</sequence>
<evidence type="ECO:0000256" key="1">
    <source>
        <dbReference type="SAM" id="Phobius"/>
    </source>
</evidence>
<feature type="transmembrane region" description="Helical" evidence="1">
    <location>
        <begin position="12"/>
        <end position="35"/>
    </location>
</feature>
<keyword evidence="1" id="KW-0812">Transmembrane</keyword>
<dbReference type="AlphaFoldDB" id="A0A2D0NFB4"/>
<keyword evidence="3" id="KW-1185">Reference proteome</keyword>
<protein>
    <submittedName>
        <fullName evidence="2">Uncharacterized protein</fullName>
    </submittedName>
</protein>
<evidence type="ECO:0000313" key="2">
    <source>
        <dbReference type="EMBL" id="PHN07167.1"/>
    </source>
</evidence>
<accession>A0A2D0NFB4</accession>
<reference evidence="2 3" key="1">
    <citation type="submission" date="2017-10" db="EMBL/GenBank/DDBJ databases">
        <title>The draft genome sequence of Lewinella nigricans NBRC 102662.</title>
        <authorList>
            <person name="Wang K."/>
        </authorList>
    </citation>
    <scope>NUCLEOTIDE SEQUENCE [LARGE SCALE GENOMIC DNA]</scope>
    <source>
        <strain evidence="2 3">NBRC 102662</strain>
    </source>
</reference>
<keyword evidence="1" id="KW-1133">Transmembrane helix</keyword>
<comment type="caution">
    <text evidence="2">The sequence shown here is derived from an EMBL/GenBank/DDBJ whole genome shotgun (WGS) entry which is preliminary data.</text>
</comment>
<gene>
    <name evidence="2" type="ORF">CRP01_08045</name>
</gene>
<evidence type="ECO:0000313" key="3">
    <source>
        <dbReference type="Proteomes" id="UP000223913"/>
    </source>
</evidence>
<name>A0A2D0NFB4_FLAN2</name>